<proteinExistence type="predicted"/>
<sequence length="138" mass="15490">MPVFIFNKTKASNLTTMILITSILSSILMTTDTLNKWFPLILTLIFSGGVMMLFSFFISISPNTKMNSIKLSSSWLIIFLILMLKINKNTIPINHSLISLSYHMDLTHTPIITSILSLITIITKPQSLKLNNPLKSCS</sequence>
<keyword evidence="1" id="KW-1133">Transmembrane helix</keyword>
<dbReference type="AlphaFoldDB" id="A0A0A7DTU1"/>
<accession>A0A0A7DTU1</accession>
<reference evidence="2" key="1">
    <citation type="journal article" date="2014" name="BMC Genomics">
        <title>Complete mitochondrial genomes of the human follicle mites Demodex brevis and D. folliculorum: novel gene arrangement, truncated tRNA genes, and ancient divergence between species.</title>
        <authorList>
            <person name="Palopoli M.F."/>
            <person name="Minot S."/>
            <person name="Pei D."/>
            <person name="Satterly A."/>
            <person name="Endrizzi J."/>
        </authorList>
    </citation>
    <scope>NUCLEOTIDE SEQUENCE</scope>
</reference>
<feature type="transmembrane region" description="Helical" evidence="1">
    <location>
        <begin position="12"/>
        <end position="31"/>
    </location>
</feature>
<keyword evidence="2" id="KW-0496">Mitochondrion</keyword>
<gene>
    <name evidence="2" type="primary">ND6</name>
</gene>
<evidence type="ECO:0000256" key="1">
    <source>
        <dbReference type="SAM" id="Phobius"/>
    </source>
</evidence>
<evidence type="ECO:0000313" key="2">
    <source>
        <dbReference type="EMBL" id="AIW82491.1"/>
    </source>
</evidence>
<dbReference type="EMBL" id="KM114225">
    <property type="protein sequence ID" value="AIW82491.1"/>
    <property type="molecule type" value="Genomic_DNA"/>
</dbReference>
<name>A0A0A7DTU1_DEMBR</name>
<protein>
    <submittedName>
        <fullName evidence="2">NADH dehydrogenase subunit 6</fullName>
    </submittedName>
</protein>
<feature type="transmembrane region" description="Helical" evidence="1">
    <location>
        <begin position="37"/>
        <end position="57"/>
    </location>
</feature>
<keyword evidence="1" id="KW-0472">Membrane</keyword>
<geneLocation type="mitochondrion" evidence="2"/>
<keyword evidence="1" id="KW-0812">Transmembrane</keyword>
<organism evidence="2">
    <name type="scientific">Demodex brevis</name>
    <name type="common">Face mite</name>
    <dbReference type="NCBI Taxonomy" id="574145"/>
    <lineage>
        <taxon>Eukaryota</taxon>
        <taxon>Metazoa</taxon>
        <taxon>Ecdysozoa</taxon>
        <taxon>Arthropoda</taxon>
        <taxon>Chelicerata</taxon>
        <taxon>Arachnida</taxon>
        <taxon>Acari</taxon>
        <taxon>Acariformes</taxon>
        <taxon>Trombidiformes</taxon>
        <taxon>Prostigmata</taxon>
        <taxon>Eleutherengona</taxon>
        <taxon>Raphignathae</taxon>
        <taxon>Cheyletoidea</taxon>
        <taxon>Demodicidae</taxon>
        <taxon>Demodex</taxon>
    </lineage>
</organism>